<name>A0A4Y2F1C4_ARAVE</name>
<evidence type="ECO:0000313" key="1">
    <source>
        <dbReference type="EMBL" id="GBM34126.1"/>
    </source>
</evidence>
<proteinExistence type="predicted"/>
<keyword evidence="2" id="KW-1185">Reference proteome</keyword>
<evidence type="ECO:0000313" key="2">
    <source>
        <dbReference type="Proteomes" id="UP000499080"/>
    </source>
</evidence>
<comment type="caution">
    <text evidence="1">The sequence shown here is derived from an EMBL/GenBank/DDBJ whole genome shotgun (WGS) entry which is preliminary data.</text>
</comment>
<protein>
    <submittedName>
        <fullName evidence="1">Uncharacterized protein</fullName>
    </submittedName>
</protein>
<organism evidence="1 2">
    <name type="scientific">Araneus ventricosus</name>
    <name type="common">Orbweaver spider</name>
    <name type="synonym">Epeira ventricosa</name>
    <dbReference type="NCBI Taxonomy" id="182803"/>
    <lineage>
        <taxon>Eukaryota</taxon>
        <taxon>Metazoa</taxon>
        <taxon>Ecdysozoa</taxon>
        <taxon>Arthropoda</taxon>
        <taxon>Chelicerata</taxon>
        <taxon>Arachnida</taxon>
        <taxon>Araneae</taxon>
        <taxon>Araneomorphae</taxon>
        <taxon>Entelegynae</taxon>
        <taxon>Araneoidea</taxon>
        <taxon>Araneidae</taxon>
        <taxon>Araneus</taxon>
    </lineage>
</organism>
<dbReference type="EMBL" id="BGPR01000751">
    <property type="protein sequence ID" value="GBM34126.1"/>
    <property type="molecule type" value="Genomic_DNA"/>
</dbReference>
<sequence>MSQKRFRIGAKNSEFLEFTEMDGIFTEKYDKKMDYIFSIIFGNTDDEEEGFQGFTEEDVKLATKRAKKKYKKFKSLVLGKGIIFPLLLELTK</sequence>
<dbReference type="AlphaFoldDB" id="A0A4Y2F1C4"/>
<gene>
    <name evidence="1" type="ORF">AVEN_235065_1</name>
</gene>
<accession>A0A4Y2F1C4</accession>
<reference evidence="1 2" key="1">
    <citation type="journal article" date="2019" name="Sci. Rep.">
        <title>Orb-weaving spider Araneus ventricosus genome elucidates the spidroin gene catalogue.</title>
        <authorList>
            <person name="Kono N."/>
            <person name="Nakamura H."/>
            <person name="Ohtoshi R."/>
            <person name="Moran D.A.P."/>
            <person name="Shinohara A."/>
            <person name="Yoshida Y."/>
            <person name="Fujiwara M."/>
            <person name="Mori M."/>
            <person name="Tomita M."/>
            <person name="Arakawa K."/>
        </authorList>
    </citation>
    <scope>NUCLEOTIDE SEQUENCE [LARGE SCALE GENOMIC DNA]</scope>
</reference>
<dbReference type="Proteomes" id="UP000499080">
    <property type="component" value="Unassembled WGS sequence"/>
</dbReference>